<organism evidence="3 4">
    <name type="scientific">Streptomyces acidiscabies</name>
    <dbReference type="NCBI Taxonomy" id="42234"/>
    <lineage>
        <taxon>Bacteria</taxon>
        <taxon>Bacillati</taxon>
        <taxon>Actinomycetota</taxon>
        <taxon>Actinomycetes</taxon>
        <taxon>Kitasatosporales</taxon>
        <taxon>Streptomycetaceae</taxon>
        <taxon>Streptomyces</taxon>
    </lineage>
</organism>
<dbReference type="RefSeq" id="WP_319167273.1">
    <property type="nucleotide sequence ID" value="NZ_JARAWP010000040.1"/>
</dbReference>
<evidence type="ECO:0000313" key="3">
    <source>
        <dbReference type="EMBL" id="MDX3024920.1"/>
    </source>
</evidence>
<reference evidence="3 4" key="1">
    <citation type="journal article" date="2023" name="Microb. Genom.">
        <title>Mesoterricola silvestris gen. nov., sp. nov., Mesoterricola sediminis sp. nov., Geothrix oryzae sp. nov., Geothrix edaphica sp. nov., Geothrix rubra sp. nov., and Geothrix limicola sp. nov., six novel members of Acidobacteriota isolated from soils.</title>
        <authorList>
            <person name="Weisberg A.J."/>
            <person name="Pearce E."/>
            <person name="Kramer C.G."/>
            <person name="Chang J.H."/>
            <person name="Clarke C.R."/>
        </authorList>
    </citation>
    <scope>NUCLEOTIDE SEQUENCE [LARGE SCALE GENOMIC DNA]</scope>
    <source>
        <strain evidence="3 4">NB05-1H</strain>
    </source>
</reference>
<dbReference type="Proteomes" id="UP001272987">
    <property type="component" value="Unassembled WGS sequence"/>
</dbReference>
<dbReference type="InterPro" id="IPR007278">
    <property type="entry name" value="DUF397"/>
</dbReference>
<protein>
    <submittedName>
        <fullName evidence="3">DUF397 domain-containing protein</fullName>
    </submittedName>
</protein>
<feature type="domain" description="DUF397" evidence="2">
    <location>
        <begin position="9"/>
        <end position="62"/>
    </location>
</feature>
<sequence>MRHGLPEHKWRKSSYSGAQQGDCLEVQRTEEGFVAARDSKAPQLGAFVFGSVGWASFVDDVKRRHFE</sequence>
<feature type="region of interest" description="Disordered" evidence="1">
    <location>
        <begin position="1"/>
        <end position="21"/>
    </location>
</feature>
<name>A0ABU4MA05_9ACTN</name>
<keyword evidence="4" id="KW-1185">Reference proteome</keyword>
<dbReference type="Pfam" id="PF04149">
    <property type="entry name" value="DUF397"/>
    <property type="match status" value="1"/>
</dbReference>
<comment type="caution">
    <text evidence="3">The sequence shown here is derived from an EMBL/GenBank/DDBJ whole genome shotgun (WGS) entry which is preliminary data.</text>
</comment>
<accession>A0ABU4MA05</accession>
<evidence type="ECO:0000259" key="2">
    <source>
        <dbReference type="Pfam" id="PF04149"/>
    </source>
</evidence>
<dbReference type="EMBL" id="JARAWP010000040">
    <property type="protein sequence ID" value="MDX3024920.1"/>
    <property type="molecule type" value="Genomic_DNA"/>
</dbReference>
<evidence type="ECO:0000313" key="4">
    <source>
        <dbReference type="Proteomes" id="UP001272987"/>
    </source>
</evidence>
<proteinExistence type="predicted"/>
<gene>
    <name evidence="3" type="ORF">PV666_44715</name>
</gene>
<evidence type="ECO:0000256" key="1">
    <source>
        <dbReference type="SAM" id="MobiDB-lite"/>
    </source>
</evidence>